<dbReference type="InterPro" id="IPR036849">
    <property type="entry name" value="Enolase-like_C_sf"/>
</dbReference>
<feature type="active site" description="Proton donor" evidence="8">
    <location>
        <position position="213"/>
    </location>
</feature>
<dbReference type="SUPFAM" id="SSF51604">
    <property type="entry name" value="Enolase C-terminal domain-like"/>
    <property type="match status" value="1"/>
</dbReference>
<dbReference type="Proteomes" id="UP000292282">
    <property type="component" value="Unassembled WGS sequence"/>
</dbReference>
<dbReference type="PANTHER" id="PTHR11902:SF1">
    <property type="entry name" value="ENOLASE"/>
    <property type="match status" value="1"/>
</dbReference>
<dbReference type="InterPro" id="IPR020811">
    <property type="entry name" value="Enolase_N"/>
</dbReference>
<evidence type="ECO:0000259" key="12">
    <source>
        <dbReference type="SMART" id="SM01192"/>
    </source>
</evidence>
<dbReference type="InterPro" id="IPR020809">
    <property type="entry name" value="Enolase_CS"/>
</dbReference>
<comment type="similarity">
    <text evidence="2">Belongs to the enolase family.</text>
</comment>
<evidence type="ECO:0000256" key="3">
    <source>
        <dbReference type="ARBA" id="ARBA00012058"/>
    </source>
</evidence>
<keyword evidence="10" id="KW-0479">Metal-binding</keyword>
<feature type="binding site" evidence="10">
    <location>
        <position position="324"/>
    </location>
    <ligand>
        <name>Mg(2+)</name>
        <dbReference type="ChEBI" id="CHEBI:18420"/>
    </ligand>
</feature>
<dbReference type="AlphaFoldDB" id="A0A4Q9LYV9"/>
<feature type="transmembrane region" description="Helical" evidence="11">
    <location>
        <begin position="431"/>
        <end position="454"/>
    </location>
</feature>
<accession>A0A4Q9LYV9</accession>
<keyword evidence="4 10" id="KW-0460">Magnesium</keyword>
<dbReference type="PRINTS" id="PR00148">
    <property type="entry name" value="ENOLASE"/>
</dbReference>
<evidence type="ECO:0000256" key="5">
    <source>
        <dbReference type="ARBA" id="ARBA00023152"/>
    </source>
</evidence>
<dbReference type="SMART" id="SM01193">
    <property type="entry name" value="Enolase_N"/>
    <property type="match status" value="1"/>
</dbReference>
<dbReference type="GO" id="GO:0000015">
    <property type="term" value="C:phosphopyruvate hydratase complex"/>
    <property type="evidence" value="ECO:0007669"/>
    <property type="project" value="InterPro"/>
</dbReference>
<gene>
    <name evidence="14" type="ORF">CWI38_0567p0020</name>
</gene>
<evidence type="ECO:0000256" key="9">
    <source>
        <dbReference type="PIRSR" id="PIRSR001400-2"/>
    </source>
</evidence>
<dbReference type="InterPro" id="IPR000941">
    <property type="entry name" value="Enolase"/>
</dbReference>
<dbReference type="Pfam" id="PF00113">
    <property type="entry name" value="Enolase_C"/>
    <property type="match status" value="1"/>
</dbReference>
<organism evidence="14 15">
    <name type="scientific">Hamiltosporidium tvaerminnensis</name>
    <dbReference type="NCBI Taxonomy" id="1176355"/>
    <lineage>
        <taxon>Eukaryota</taxon>
        <taxon>Fungi</taxon>
        <taxon>Fungi incertae sedis</taxon>
        <taxon>Microsporidia</taxon>
        <taxon>Dubosqiidae</taxon>
        <taxon>Hamiltosporidium</taxon>
    </lineage>
</organism>
<keyword evidence="5" id="KW-0324">Glycolysis</keyword>
<dbReference type="PIRSF" id="PIRSF001400">
    <property type="entry name" value="Enolase"/>
    <property type="match status" value="1"/>
</dbReference>
<proteinExistence type="inferred from homology"/>
<evidence type="ECO:0000313" key="15">
    <source>
        <dbReference type="Proteomes" id="UP000292282"/>
    </source>
</evidence>
<evidence type="ECO:0000256" key="7">
    <source>
        <dbReference type="ARBA" id="ARBA00048333"/>
    </source>
</evidence>
<dbReference type="PROSITE" id="PS00164">
    <property type="entry name" value="ENOLASE"/>
    <property type="match status" value="1"/>
</dbReference>
<feature type="binding site" evidence="9">
    <location>
        <begin position="376"/>
        <end position="379"/>
    </location>
    <ligand>
        <name>substrate</name>
    </ligand>
</feature>
<dbReference type="HAMAP" id="MF_00318">
    <property type="entry name" value="Enolase"/>
    <property type="match status" value="1"/>
</dbReference>
<dbReference type="VEuPathDB" id="MicrosporidiaDB:CWI38_0567p0020"/>
<feature type="binding site" evidence="9">
    <location>
        <position position="400"/>
    </location>
    <ligand>
        <name>substrate</name>
    </ligand>
</feature>
<dbReference type="InterPro" id="IPR029017">
    <property type="entry name" value="Enolase-like_N"/>
</dbReference>
<feature type="binding site" evidence="9">
    <location>
        <position position="171"/>
    </location>
    <ligand>
        <name>substrate</name>
    </ligand>
</feature>
<dbReference type="EC" id="4.2.1.11" evidence="3"/>
<dbReference type="GO" id="GO:0006096">
    <property type="term" value="P:glycolytic process"/>
    <property type="evidence" value="ECO:0007669"/>
    <property type="project" value="UniProtKB-UniPathway"/>
</dbReference>
<feature type="binding site" evidence="9">
    <location>
        <position position="162"/>
    </location>
    <ligand>
        <name>substrate</name>
    </ligand>
</feature>
<dbReference type="SFLD" id="SFLDG00178">
    <property type="entry name" value="enolase"/>
    <property type="match status" value="1"/>
</dbReference>
<keyword evidence="11" id="KW-1133">Transmembrane helix</keyword>
<dbReference type="EMBL" id="PITK01000567">
    <property type="protein sequence ID" value="TBU12980.1"/>
    <property type="molecule type" value="Genomic_DNA"/>
</dbReference>
<sequence>MKIQECYQKIKCRQILSSRGTPTTEIDLHTSFGVFRSSCPSGASTGKKEAKVILDKNSDEYNGKSVKKAIFNLKNIVIPRIGDLNETEIHDQSKIDNFLIHLDGTPNMSRIGANIVLPLSLSFCRAGAVSLNLSLREYISRMALYKNKMPFPHFNVLNGGSHAGTNFPFQEIMVSFFEPEFSKNLESGVKFYESLKSVISTKYGNNSTNVGDEGGFVPPVETLEDALDLIMTAYSQSNLQNMKIALDCAANEFYSQEKYTIYQKTQNSNKKVSLSGTELQQYYHQILKKYPLIYSLEDPFAETDTSSWISFTNQVGSSIQIVADDLTVTNPDLVEKAAQNKMCNTLLVKPNQIGTVTQTLKAVQIARQNNMKIMVSHRSGETEDTFISDFSVGIGAEYIKAGAPNRGERTCKYNQLLRIEESLKKKSNYDLYLKVLLLVVIVKGVLVSIFKGVLVCSK</sequence>
<comment type="caution">
    <text evidence="14">The sequence shown here is derived from an EMBL/GenBank/DDBJ whole genome shotgun (WGS) entry which is preliminary data.</text>
</comment>
<evidence type="ECO:0000256" key="6">
    <source>
        <dbReference type="ARBA" id="ARBA00023239"/>
    </source>
</evidence>
<evidence type="ECO:0000256" key="1">
    <source>
        <dbReference type="ARBA" id="ARBA00005031"/>
    </source>
</evidence>
<dbReference type="SMART" id="SM01192">
    <property type="entry name" value="Enolase_C"/>
    <property type="match status" value="1"/>
</dbReference>
<feature type="active site" description="Proton acceptor" evidence="8">
    <location>
        <position position="349"/>
    </location>
</feature>
<dbReference type="SFLD" id="SFLDS00001">
    <property type="entry name" value="Enolase"/>
    <property type="match status" value="1"/>
</dbReference>
<protein>
    <recommendedName>
        <fullName evidence="3">phosphopyruvate hydratase</fullName>
        <ecNumber evidence="3">4.2.1.11</ecNumber>
    </recommendedName>
</protein>
<keyword evidence="11" id="KW-0472">Membrane</keyword>
<feature type="binding site" evidence="9">
    <location>
        <position position="324"/>
    </location>
    <ligand>
        <name>substrate</name>
    </ligand>
</feature>
<evidence type="ECO:0000259" key="13">
    <source>
        <dbReference type="SMART" id="SM01193"/>
    </source>
</evidence>
<feature type="domain" description="Enolase N-terminal" evidence="13">
    <location>
        <begin position="7"/>
        <end position="139"/>
    </location>
</feature>
<dbReference type="InterPro" id="IPR020810">
    <property type="entry name" value="Enolase_C"/>
</dbReference>
<dbReference type="GO" id="GO:0004634">
    <property type="term" value="F:phosphopyruvate hydratase activity"/>
    <property type="evidence" value="ECO:0007669"/>
    <property type="project" value="UniProtKB-EC"/>
</dbReference>
<evidence type="ECO:0000256" key="10">
    <source>
        <dbReference type="PIRSR" id="PIRSR001400-3"/>
    </source>
</evidence>
<dbReference type="SFLD" id="SFLDF00002">
    <property type="entry name" value="enolase"/>
    <property type="match status" value="1"/>
</dbReference>
<reference evidence="14 15" key="1">
    <citation type="submission" date="2017-12" db="EMBL/GenBank/DDBJ databases">
        <authorList>
            <person name="Pombert J.-F."/>
            <person name="Haag K.L."/>
            <person name="Ebert D."/>
        </authorList>
    </citation>
    <scope>NUCLEOTIDE SEQUENCE [LARGE SCALE GENOMIC DNA]</scope>
    <source>
        <strain evidence="14">IL-G-3</strain>
    </source>
</reference>
<comment type="pathway">
    <text evidence="1">Carbohydrate degradation; glycolysis; pyruvate from D-glyceraldehyde 3-phosphate: step 4/5.</text>
</comment>
<evidence type="ECO:0000256" key="2">
    <source>
        <dbReference type="ARBA" id="ARBA00009604"/>
    </source>
</evidence>
<dbReference type="Pfam" id="PF03952">
    <property type="entry name" value="Enolase_N"/>
    <property type="match status" value="1"/>
</dbReference>
<feature type="binding site" evidence="9">
    <location>
        <position position="297"/>
    </location>
    <ligand>
        <name>substrate</name>
    </ligand>
</feature>
<keyword evidence="11" id="KW-0812">Transmembrane</keyword>
<evidence type="ECO:0000256" key="4">
    <source>
        <dbReference type="ARBA" id="ARBA00022842"/>
    </source>
</evidence>
<dbReference type="Gene3D" id="3.20.20.120">
    <property type="entry name" value="Enolase-like C-terminal domain"/>
    <property type="match status" value="1"/>
</dbReference>
<name>A0A4Q9LYV9_9MICR</name>
<dbReference type="PANTHER" id="PTHR11902">
    <property type="entry name" value="ENOLASE"/>
    <property type="match status" value="1"/>
</dbReference>
<keyword evidence="6" id="KW-0456">Lyase</keyword>
<dbReference type="OrthoDB" id="1739814at2759"/>
<feature type="domain" description="Enolase C-terminal TIM barrel" evidence="12">
    <location>
        <begin position="146"/>
        <end position="433"/>
    </location>
</feature>
<evidence type="ECO:0000256" key="11">
    <source>
        <dbReference type="SAM" id="Phobius"/>
    </source>
</evidence>
<keyword evidence="15" id="KW-1185">Reference proteome</keyword>
<dbReference type="STRING" id="1176355.A0A4Q9LYV9"/>
<evidence type="ECO:0000256" key="8">
    <source>
        <dbReference type="PIRSR" id="PIRSR001400-1"/>
    </source>
</evidence>
<dbReference type="Gene3D" id="3.30.390.10">
    <property type="entry name" value="Enolase-like, N-terminal domain"/>
    <property type="match status" value="1"/>
</dbReference>
<dbReference type="CDD" id="cd03313">
    <property type="entry name" value="enolase"/>
    <property type="match status" value="1"/>
</dbReference>
<dbReference type="UniPathway" id="UPA00109">
    <property type="reaction ID" value="UER00187"/>
</dbReference>
<comment type="catalytic activity">
    <reaction evidence="7">
        <text>(2R)-2-phosphoglycerate = phosphoenolpyruvate + H2O</text>
        <dbReference type="Rhea" id="RHEA:10164"/>
        <dbReference type="ChEBI" id="CHEBI:15377"/>
        <dbReference type="ChEBI" id="CHEBI:58289"/>
        <dbReference type="ChEBI" id="CHEBI:58702"/>
        <dbReference type="EC" id="4.2.1.11"/>
    </reaction>
</comment>
<dbReference type="SUPFAM" id="SSF54826">
    <property type="entry name" value="Enolase N-terminal domain-like"/>
    <property type="match status" value="1"/>
</dbReference>
<feature type="binding site" evidence="10">
    <location>
        <position position="297"/>
    </location>
    <ligand>
        <name>Mg(2+)</name>
        <dbReference type="ChEBI" id="CHEBI:18420"/>
    </ligand>
</feature>
<feature type="binding site" evidence="10">
    <location>
        <position position="247"/>
    </location>
    <ligand>
        <name>Mg(2+)</name>
        <dbReference type="ChEBI" id="CHEBI:18420"/>
    </ligand>
</feature>
<evidence type="ECO:0000313" key="14">
    <source>
        <dbReference type="EMBL" id="TBU12980.1"/>
    </source>
</evidence>
<comment type="cofactor">
    <cofactor evidence="10">
        <name>Mg(2+)</name>
        <dbReference type="ChEBI" id="CHEBI:18420"/>
    </cofactor>
    <text evidence="10">Mg(2+) is required for catalysis and for stabilizing the dimer.</text>
</comment>
<dbReference type="GO" id="GO:0000287">
    <property type="term" value="F:magnesium ion binding"/>
    <property type="evidence" value="ECO:0007669"/>
    <property type="project" value="InterPro"/>
</dbReference>